<organism evidence="1 2">
    <name type="scientific">Lentilactobacillus kosonis</name>
    <dbReference type="NCBI Taxonomy" id="2810561"/>
    <lineage>
        <taxon>Bacteria</taxon>
        <taxon>Bacillati</taxon>
        <taxon>Bacillota</taxon>
        <taxon>Bacilli</taxon>
        <taxon>Lactobacillales</taxon>
        <taxon>Lactobacillaceae</taxon>
        <taxon>Lentilactobacillus</taxon>
    </lineage>
</organism>
<dbReference type="EMBL" id="BEXA01000001">
    <property type="protein sequence ID" value="GAY72428.1"/>
    <property type="molecule type" value="Genomic_DNA"/>
</dbReference>
<dbReference type="Proteomes" id="UP000286974">
    <property type="component" value="Unassembled WGS sequence"/>
</dbReference>
<protein>
    <submittedName>
        <fullName evidence="1">Uncharacterized protein</fullName>
    </submittedName>
</protein>
<proteinExistence type="predicted"/>
<evidence type="ECO:0000313" key="1">
    <source>
        <dbReference type="EMBL" id="GAY72428.1"/>
    </source>
</evidence>
<dbReference type="AlphaFoldDB" id="A0A401FJG4"/>
<name>A0A401FJG4_9LACO</name>
<sequence length="40" mass="4296">MKSLAHLTVSSILTDHDLGVDNDFQLLDTEAESASPLVVI</sequence>
<accession>A0A401FJG4</accession>
<comment type="caution">
    <text evidence="1">The sequence shown here is derived from an EMBL/GenBank/DDBJ whole genome shotgun (WGS) entry which is preliminary data.</text>
</comment>
<keyword evidence="2" id="KW-1185">Reference proteome</keyword>
<evidence type="ECO:0000313" key="2">
    <source>
        <dbReference type="Proteomes" id="UP000286974"/>
    </source>
</evidence>
<gene>
    <name evidence="1" type="ORF">NBRC111893_574</name>
</gene>
<reference evidence="1 2" key="1">
    <citation type="submission" date="2017-11" db="EMBL/GenBank/DDBJ databases">
        <title>Draft Genome Sequence of Lactobacillus curieae NBRC 111893 isolated from Koso, a Japanese sugar-Vegetable Fermented Beverage.</title>
        <authorList>
            <person name="Chiou T.Y."/>
            <person name="Oshima K."/>
            <person name="Suda W."/>
            <person name="Hattori M."/>
            <person name="Takahashi T."/>
        </authorList>
    </citation>
    <scope>NUCLEOTIDE SEQUENCE [LARGE SCALE GENOMIC DNA]</scope>
    <source>
        <strain evidence="1 2">NBRC111893</strain>
    </source>
</reference>